<dbReference type="Proteomes" id="UP001056120">
    <property type="component" value="Linkage Group LG26"/>
</dbReference>
<gene>
    <name evidence="1" type="ORF">L1987_76446</name>
</gene>
<comment type="caution">
    <text evidence="1">The sequence shown here is derived from an EMBL/GenBank/DDBJ whole genome shotgun (WGS) entry which is preliminary data.</text>
</comment>
<reference evidence="2" key="1">
    <citation type="journal article" date="2022" name="Mol. Ecol. Resour.">
        <title>The genomes of chicory, endive, great burdock and yacon provide insights into Asteraceae palaeo-polyploidization history and plant inulin production.</title>
        <authorList>
            <person name="Fan W."/>
            <person name="Wang S."/>
            <person name="Wang H."/>
            <person name="Wang A."/>
            <person name="Jiang F."/>
            <person name="Liu H."/>
            <person name="Zhao H."/>
            <person name="Xu D."/>
            <person name="Zhang Y."/>
        </authorList>
    </citation>
    <scope>NUCLEOTIDE SEQUENCE [LARGE SCALE GENOMIC DNA]</scope>
    <source>
        <strain evidence="2">cv. Yunnan</strain>
    </source>
</reference>
<organism evidence="1 2">
    <name type="scientific">Smallanthus sonchifolius</name>
    <dbReference type="NCBI Taxonomy" id="185202"/>
    <lineage>
        <taxon>Eukaryota</taxon>
        <taxon>Viridiplantae</taxon>
        <taxon>Streptophyta</taxon>
        <taxon>Embryophyta</taxon>
        <taxon>Tracheophyta</taxon>
        <taxon>Spermatophyta</taxon>
        <taxon>Magnoliopsida</taxon>
        <taxon>eudicotyledons</taxon>
        <taxon>Gunneridae</taxon>
        <taxon>Pentapetalae</taxon>
        <taxon>asterids</taxon>
        <taxon>campanulids</taxon>
        <taxon>Asterales</taxon>
        <taxon>Asteraceae</taxon>
        <taxon>Asteroideae</taxon>
        <taxon>Heliantheae alliance</taxon>
        <taxon>Millerieae</taxon>
        <taxon>Smallanthus</taxon>
    </lineage>
</organism>
<sequence length="296" mass="34086">MATGESVKEMSSKFAKLDKFEGQDFRRWKKKMHFLLTTLKVVYVLSTPMPEEVENETLDQQRRRLKWENDDYICRGHILNGMSDALFDVYQNVESARELWDALEAKYMAEDSSSKKFLVTNFNSYKMVDSRPIMEQFNELLHILGQFTRHEMHMDESILVSSIIDKLPPQWKDFKHSLKHRKDDLSLVQLGSHLRIAESLRSQETEKGKGKLENVQSAVNMVEHDNKPKGFDKNQKGKRKFKGIHQGSFKRPKMTCWNCGKPGHLKRDCRVKTVIGKKATDGASTSGSKDPSTSAG</sequence>
<name>A0ACB8Z7G4_9ASTR</name>
<evidence type="ECO:0000313" key="1">
    <source>
        <dbReference type="EMBL" id="KAI3693503.1"/>
    </source>
</evidence>
<evidence type="ECO:0000313" key="2">
    <source>
        <dbReference type="Proteomes" id="UP001056120"/>
    </source>
</evidence>
<proteinExistence type="predicted"/>
<reference evidence="1 2" key="2">
    <citation type="journal article" date="2022" name="Mol. Ecol. Resour.">
        <title>The genomes of chicory, endive, great burdock and yacon provide insights into Asteraceae paleo-polyploidization history and plant inulin production.</title>
        <authorList>
            <person name="Fan W."/>
            <person name="Wang S."/>
            <person name="Wang H."/>
            <person name="Wang A."/>
            <person name="Jiang F."/>
            <person name="Liu H."/>
            <person name="Zhao H."/>
            <person name="Xu D."/>
            <person name="Zhang Y."/>
        </authorList>
    </citation>
    <scope>NUCLEOTIDE SEQUENCE [LARGE SCALE GENOMIC DNA]</scope>
    <source>
        <strain evidence="2">cv. Yunnan</strain>
        <tissue evidence="1">Leaves</tissue>
    </source>
</reference>
<keyword evidence="2" id="KW-1185">Reference proteome</keyword>
<protein>
    <submittedName>
        <fullName evidence="1">Uncharacterized protein</fullName>
    </submittedName>
</protein>
<dbReference type="EMBL" id="CM042043">
    <property type="protein sequence ID" value="KAI3693503.1"/>
    <property type="molecule type" value="Genomic_DNA"/>
</dbReference>
<accession>A0ACB8Z7G4</accession>